<dbReference type="AlphaFoldDB" id="A0AAV9G736"/>
<dbReference type="InterPro" id="IPR040347">
    <property type="entry name" value="YBP1/2"/>
</dbReference>
<dbReference type="Pfam" id="PF08568">
    <property type="entry name" value="Kinetochor_Ybp2"/>
    <property type="match status" value="1"/>
</dbReference>
<gene>
    <name evidence="2" type="ORF">QBC34DRAFT_197065</name>
</gene>
<reference evidence="2" key="1">
    <citation type="journal article" date="2023" name="Mol. Phylogenet. Evol.">
        <title>Genome-scale phylogeny and comparative genomics of the fungal order Sordariales.</title>
        <authorList>
            <person name="Hensen N."/>
            <person name="Bonometti L."/>
            <person name="Westerberg I."/>
            <person name="Brannstrom I.O."/>
            <person name="Guillou S."/>
            <person name="Cros-Aarteil S."/>
            <person name="Calhoun S."/>
            <person name="Haridas S."/>
            <person name="Kuo A."/>
            <person name="Mondo S."/>
            <person name="Pangilinan J."/>
            <person name="Riley R."/>
            <person name="LaButti K."/>
            <person name="Andreopoulos B."/>
            <person name="Lipzen A."/>
            <person name="Chen C."/>
            <person name="Yan M."/>
            <person name="Daum C."/>
            <person name="Ng V."/>
            <person name="Clum A."/>
            <person name="Steindorff A."/>
            <person name="Ohm R.A."/>
            <person name="Martin F."/>
            <person name="Silar P."/>
            <person name="Natvig D.O."/>
            <person name="Lalanne C."/>
            <person name="Gautier V."/>
            <person name="Ament-Velasquez S.L."/>
            <person name="Kruys A."/>
            <person name="Hutchinson M.I."/>
            <person name="Powell A.J."/>
            <person name="Barry K."/>
            <person name="Miller A.N."/>
            <person name="Grigoriev I.V."/>
            <person name="Debuchy R."/>
            <person name="Gladieux P."/>
            <person name="Hiltunen Thoren M."/>
            <person name="Johannesson H."/>
        </authorList>
    </citation>
    <scope>NUCLEOTIDE SEQUENCE</scope>
    <source>
        <strain evidence="2">PSN243</strain>
    </source>
</reference>
<proteinExistence type="predicted"/>
<dbReference type="PANTHER" id="PTHR28020">
    <property type="entry name" value="YAP1-BINDING PROTEIN 1-RELATED"/>
    <property type="match status" value="1"/>
</dbReference>
<sequence length="651" mass="72155">MAADLPKVDADAAIAAIRDAPPPVTDRFTYLTIIEANLSREVLPALNEVLQDAELTQEIGWDLVFNLVNLPDSEACLETIARLGNPREVILKVLEALGLLDSDAAQSEDDDAPTTVLPQVVPKEKKYVALLGMLSILHHRIKTKYPSRFLAQTLRTIFHTYAPTQEATAAVVNLIHNLSGRRRPALPSRKSSINVANPDQDGDASKNAPDPEAEGKDDTDPSEVAMQHKLLLSFALCVLETYTGHNDMGWAARMYEFYNPEKLVPRRRTLMAAFREEQSLLERDGIVGRLVALIKDLGLDSYSQNFFADITENDIIKDPLDTTDDAAGPDDVALPTGGCISLIAYWVFSATIFDADQPTPELNVLPQHFTLLEKILDDDPQGQIQQFSGTCESLLAIGLWLHAKGRILATPYEPKAKPTESQDEPPSEFMQYLHLVTLIALYHPRLQVRNAATVLAGQTFHADPSEEDKLRILCDLIENCTFASLKACAITWLREEIIDASKTPPSSATGTPTTATTNGSVFSGPHAFDTLQYVIFPDLSHLSELGVDEFFEYFGPNVAFLLQAINFAVFLWSSAKWRNVLPENAEATVKERWFRPLWEAVDRTKQAIKHGADVEGEGMEYLLGEMDVLWERIMRLGKTEEFGAAGEVDQA</sequence>
<dbReference type="GO" id="GO:0034599">
    <property type="term" value="P:cellular response to oxidative stress"/>
    <property type="evidence" value="ECO:0007669"/>
    <property type="project" value="InterPro"/>
</dbReference>
<evidence type="ECO:0000313" key="3">
    <source>
        <dbReference type="Proteomes" id="UP001321760"/>
    </source>
</evidence>
<protein>
    <submittedName>
        <fullName evidence="2">YAP-binding/ALF4/Glomulin</fullName>
    </submittedName>
</protein>
<evidence type="ECO:0000256" key="1">
    <source>
        <dbReference type="SAM" id="MobiDB-lite"/>
    </source>
</evidence>
<keyword evidence="3" id="KW-1185">Reference proteome</keyword>
<dbReference type="GO" id="GO:0005737">
    <property type="term" value="C:cytoplasm"/>
    <property type="evidence" value="ECO:0007669"/>
    <property type="project" value="TreeGrafter"/>
</dbReference>
<accession>A0AAV9G736</accession>
<dbReference type="InterPro" id="IPR013877">
    <property type="entry name" value="YAP-bd/ALF4/Glomulin"/>
</dbReference>
<dbReference type="EMBL" id="MU865984">
    <property type="protein sequence ID" value="KAK4443949.1"/>
    <property type="molecule type" value="Genomic_DNA"/>
</dbReference>
<dbReference type="PANTHER" id="PTHR28020:SF1">
    <property type="entry name" value="YAP1-BINDING PROTEIN 1-RELATED"/>
    <property type="match status" value="1"/>
</dbReference>
<organism evidence="2 3">
    <name type="scientific">Podospora aff. communis PSN243</name>
    <dbReference type="NCBI Taxonomy" id="3040156"/>
    <lineage>
        <taxon>Eukaryota</taxon>
        <taxon>Fungi</taxon>
        <taxon>Dikarya</taxon>
        <taxon>Ascomycota</taxon>
        <taxon>Pezizomycotina</taxon>
        <taxon>Sordariomycetes</taxon>
        <taxon>Sordariomycetidae</taxon>
        <taxon>Sordariales</taxon>
        <taxon>Podosporaceae</taxon>
        <taxon>Podospora</taxon>
    </lineage>
</organism>
<name>A0AAV9G736_9PEZI</name>
<dbReference type="Proteomes" id="UP001321760">
    <property type="component" value="Unassembled WGS sequence"/>
</dbReference>
<comment type="caution">
    <text evidence="2">The sequence shown here is derived from an EMBL/GenBank/DDBJ whole genome shotgun (WGS) entry which is preliminary data.</text>
</comment>
<feature type="region of interest" description="Disordered" evidence="1">
    <location>
        <begin position="182"/>
        <end position="222"/>
    </location>
</feature>
<evidence type="ECO:0000313" key="2">
    <source>
        <dbReference type="EMBL" id="KAK4443949.1"/>
    </source>
</evidence>
<reference evidence="2" key="2">
    <citation type="submission" date="2023-05" db="EMBL/GenBank/DDBJ databases">
        <authorList>
            <consortium name="Lawrence Berkeley National Laboratory"/>
            <person name="Steindorff A."/>
            <person name="Hensen N."/>
            <person name="Bonometti L."/>
            <person name="Westerberg I."/>
            <person name="Brannstrom I.O."/>
            <person name="Guillou S."/>
            <person name="Cros-Aarteil S."/>
            <person name="Calhoun S."/>
            <person name="Haridas S."/>
            <person name="Kuo A."/>
            <person name="Mondo S."/>
            <person name="Pangilinan J."/>
            <person name="Riley R."/>
            <person name="Labutti K."/>
            <person name="Andreopoulos B."/>
            <person name="Lipzen A."/>
            <person name="Chen C."/>
            <person name="Yanf M."/>
            <person name="Daum C."/>
            <person name="Ng V."/>
            <person name="Clum A."/>
            <person name="Ohm R."/>
            <person name="Martin F."/>
            <person name="Silar P."/>
            <person name="Natvig D."/>
            <person name="Lalanne C."/>
            <person name="Gautier V."/>
            <person name="Ament-Velasquez S.L."/>
            <person name="Kruys A."/>
            <person name="Hutchinson M.I."/>
            <person name="Powell A.J."/>
            <person name="Barry K."/>
            <person name="Miller A.N."/>
            <person name="Grigoriev I.V."/>
            <person name="Debuchy R."/>
            <person name="Gladieux P."/>
            <person name="Thoren M.H."/>
            <person name="Johannesson H."/>
        </authorList>
    </citation>
    <scope>NUCLEOTIDE SEQUENCE</scope>
    <source>
        <strain evidence="2">PSN243</strain>
    </source>
</reference>